<dbReference type="AlphaFoldDB" id="A0A1T4NLN9"/>
<proteinExistence type="inferred from homology"/>
<evidence type="ECO:0000256" key="9">
    <source>
        <dbReference type="PIRNR" id="PIRNR010130"/>
    </source>
</evidence>
<comment type="pathway">
    <text evidence="9">Polyol metabolism; 1,2-propanediol degradation.</text>
</comment>
<dbReference type="Pfam" id="PF06130">
    <property type="entry name" value="PTAC"/>
    <property type="match status" value="1"/>
</dbReference>
<keyword evidence="5 9" id="KW-0808">Transferase</keyword>
<dbReference type="STRING" id="180163.SAMN02745174_01579"/>
<keyword evidence="6" id="KW-0479">Metal-binding</keyword>
<evidence type="ECO:0000256" key="6">
    <source>
        <dbReference type="ARBA" id="ARBA00022723"/>
    </source>
</evidence>
<dbReference type="InterPro" id="IPR008300">
    <property type="entry name" value="PTAC"/>
</dbReference>
<dbReference type="UniPathway" id="UPA00621"/>
<dbReference type="RefSeq" id="WP_200803153.1">
    <property type="nucleotide sequence ID" value="NZ_FUWX01000011.1"/>
</dbReference>
<comment type="function">
    <text evidence="9">Involved in 1,2-propanediol (1,2-PD) degradation by catalyzing the conversion of propanoyl-CoA to propanoyl-phosphate.</text>
</comment>
<evidence type="ECO:0000256" key="3">
    <source>
        <dbReference type="ARBA" id="ARBA00012206"/>
    </source>
</evidence>
<dbReference type="PANTHER" id="PTHR39453">
    <property type="entry name" value="PHOSPHATE PROPANOYLTRANSFERASE"/>
    <property type="match status" value="1"/>
</dbReference>
<evidence type="ECO:0000313" key="10">
    <source>
        <dbReference type="EMBL" id="SJZ80122.1"/>
    </source>
</evidence>
<dbReference type="PIRSF" id="PIRSF010130">
    <property type="entry name" value="PduL"/>
    <property type="match status" value="1"/>
</dbReference>
<organism evidence="10 11">
    <name type="scientific">Cetobacterium ceti</name>
    <dbReference type="NCBI Taxonomy" id="180163"/>
    <lineage>
        <taxon>Bacteria</taxon>
        <taxon>Fusobacteriati</taxon>
        <taxon>Fusobacteriota</taxon>
        <taxon>Fusobacteriia</taxon>
        <taxon>Fusobacteriales</taxon>
        <taxon>Fusobacteriaceae</taxon>
        <taxon>Cetobacterium</taxon>
    </lineage>
</organism>
<dbReference type="PANTHER" id="PTHR39453:SF1">
    <property type="entry name" value="PHOSPHATE PROPANOYLTRANSFERASE"/>
    <property type="match status" value="1"/>
</dbReference>
<dbReference type="Proteomes" id="UP000191153">
    <property type="component" value="Unassembled WGS sequence"/>
</dbReference>
<evidence type="ECO:0000256" key="5">
    <source>
        <dbReference type="ARBA" id="ARBA00022679"/>
    </source>
</evidence>
<dbReference type="EC" id="2.3.1.222" evidence="3 9"/>
<evidence type="ECO:0000256" key="7">
    <source>
        <dbReference type="ARBA" id="ARBA00022833"/>
    </source>
</evidence>
<evidence type="ECO:0000256" key="8">
    <source>
        <dbReference type="ARBA" id="ARBA00023315"/>
    </source>
</evidence>
<accession>A0A1T4NLN9</accession>
<evidence type="ECO:0000256" key="4">
    <source>
        <dbReference type="ARBA" id="ARBA00020837"/>
    </source>
</evidence>
<comment type="similarity">
    <text evidence="2 9">Belongs to the PduL family.</text>
</comment>
<dbReference type="EMBL" id="FUWX01000011">
    <property type="protein sequence ID" value="SJZ80122.1"/>
    <property type="molecule type" value="Genomic_DNA"/>
</dbReference>
<evidence type="ECO:0000256" key="2">
    <source>
        <dbReference type="ARBA" id="ARBA00007342"/>
    </source>
</evidence>
<keyword evidence="11" id="KW-1185">Reference proteome</keyword>
<sequence>MKNMENLEEILNILLRGVNKGIPVGISNRHIHLSRKDMDKLFGEEAELTKLKDLSQVGQFAAKEVVTLCGPKGVIEKVRVLGPFRGETQIELSMGDCIKLGIKGEVRLSGNLENSSGITLVGPKGAIELSRGAIISQRHIHMNEEDGKKYGVSNGDIVSVKIDGVRGGVLNNVSIRIDNLFKLECHLDIEEANCLGLNPKSKLEIIK</sequence>
<dbReference type="GO" id="GO:0046872">
    <property type="term" value="F:metal ion binding"/>
    <property type="evidence" value="ECO:0007669"/>
    <property type="project" value="UniProtKB-KW"/>
</dbReference>
<keyword evidence="7" id="KW-0862">Zinc</keyword>
<keyword evidence="8 9" id="KW-0012">Acyltransferase</keyword>
<name>A0A1T4NLN9_9FUSO</name>
<gene>
    <name evidence="10" type="ORF">SAMN02745174_01579</name>
</gene>
<comment type="cofactor">
    <cofactor evidence="1">
        <name>Zn(2+)</name>
        <dbReference type="ChEBI" id="CHEBI:29105"/>
    </cofactor>
</comment>
<reference evidence="10 11" key="1">
    <citation type="submission" date="2017-02" db="EMBL/GenBank/DDBJ databases">
        <authorList>
            <person name="Peterson S.W."/>
        </authorList>
    </citation>
    <scope>NUCLEOTIDE SEQUENCE [LARGE SCALE GENOMIC DNA]</scope>
    <source>
        <strain evidence="10 11">ATCC 700028</strain>
    </source>
</reference>
<dbReference type="NCBIfam" id="NF011652">
    <property type="entry name" value="PRK15070.1"/>
    <property type="match status" value="1"/>
</dbReference>
<evidence type="ECO:0000256" key="1">
    <source>
        <dbReference type="ARBA" id="ARBA00001947"/>
    </source>
</evidence>
<evidence type="ECO:0000313" key="11">
    <source>
        <dbReference type="Proteomes" id="UP000191153"/>
    </source>
</evidence>
<comment type="catalytic activity">
    <reaction evidence="9">
        <text>propanoyl-CoA + phosphate = propanoyl phosphate + CoA</text>
        <dbReference type="Rhea" id="RHEA:28046"/>
        <dbReference type="ChEBI" id="CHEBI:43474"/>
        <dbReference type="ChEBI" id="CHEBI:57287"/>
        <dbReference type="ChEBI" id="CHEBI:57392"/>
        <dbReference type="ChEBI" id="CHEBI:58933"/>
        <dbReference type="EC" id="2.3.1.222"/>
    </reaction>
</comment>
<protein>
    <recommendedName>
        <fullName evidence="4 9">Phosphate propanoyltransferase</fullName>
        <ecNumber evidence="3 9">2.3.1.222</ecNumber>
    </recommendedName>
</protein>
<dbReference type="GO" id="GO:0051144">
    <property type="term" value="P:1,2-propanediol catabolic process"/>
    <property type="evidence" value="ECO:0007669"/>
    <property type="project" value="UniProtKB-UniPathway"/>
</dbReference>
<dbReference type="GO" id="GO:0016747">
    <property type="term" value="F:acyltransferase activity, transferring groups other than amino-acyl groups"/>
    <property type="evidence" value="ECO:0007669"/>
    <property type="project" value="InterPro"/>
</dbReference>